<accession>A0A1M4TLU0</accession>
<protein>
    <submittedName>
        <fullName evidence="2">NADH dehydrogenase</fullName>
    </submittedName>
</protein>
<dbReference type="PANTHER" id="PTHR12126">
    <property type="entry name" value="NADH-UBIQUINONE OXIDOREDUCTASE 39 KDA SUBUNIT-RELATED"/>
    <property type="match status" value="1"/>
</dbReference>
<dbReference type="PANTHER" id="PTHR12126:SF11">
    <property type="entry name" value="NADH DEHYDROGENASE [UBIQUINONE] 1 ALPHA SUBCOMPLEX SUBUNIT 9, MITOCHONDRIAL"/>
    <property type="match status" value="1"/>
</dbReference>
<dbReference type="InterPro" id="IPR036291">
    <property type="entry name" value="NAD(P)-bd_dom_sf"/>
</dbReference>
<dbReference type="STRING" id="1121942.SAMN02745148_00495"/>
<evidence type="ECO:0000259" key="1">
    <source>
        <dbReference type="Pfam" id="PF01370"/>
    </source>
</evidence>
<dbReference type="FunFam" id="3.40.50.720:FF:000702">
    <property type="entry name" value="NADH dehydrogenase (Ubiquinone)"/>
    <property type="match status" value="1"/>
</dbReference>
<dbReference type="CDD" id="cd05271">
    <property type="entry name" value="NDUFA9_like_SDR_a"/>
    <property type="match status" value="1"/>
</dbReference>
<organism evidence="2 3">
    <name type="scientific">Modicisalibacter ilicicola DSM 19980</name>
    <dbReference type="NCBI Taxonomy" id="1121942"/>
    <lineage>
        <taxon>Bacteria</taxon>
        <taxon>Pseudomonadati</taxon>
        <taxon>Pseudomonadota</taxon>
        <taxon>Gammaproteobacteria</taxon>
        <taxon>Oceanospirillales</taxon>
        <taxon>Halomonadaceae</taxon>
        <taxon>Modicisalibacter</taxon>
    </lineage>
</organism>
<feature type="domain" description="NAD-dependent epimerase/dehydratase" evidence="1">
    <location>
        <begin position="6"/>
        <end position="211"/>
    </location>
</feature>
<dbReference type="InterPro" id="IPR051207">
    <property type="entry name" value="ComplexI_NDUFA9_subunit"/>
</dbReference>
<dbReference type="SUPFAM" id="SSF51735">
    <property type="entry name" value="NAD(P)-binding Rossmann-fold domains"/>
    <property type="match status" value="1"/>
</dbReference>
<sequence length="302" mass="32436">MARFGVTVFGGTGFLGRAIVRRLTSNGLAVRVAARHPDAAGFPETASAIEVMPVDVRDEAQVARALEGVDAAINVVSLYVERRDVSFDTIHVGAAERIARLAAQANVKRLVHVSGIGVSTDSSSSYVRARARGEQAVRRAFPEATILRPSVLFGPRGAFLGSLEAVTRLPVIPLFGTGKTRLQPVHVEDVAAAVKRALETSSARGRVFELGGAGAYRYRDILRAVLKSNGRHRPLLPVPFAVWKLLAVLLSLLPNPPLTRDQIILMQEDNVVSDGANTFKDFGIEPCSLATMLPPLVDTSCR</sequence>
<dbReference type="OrthoDB" id="9776313at2"/>
<dbReference type="Pfam" id="PF01370">
    <property type="entry name" value="Epimerase"/>
    <property type="match status" value="1"/>
</dbReference>
<dbReference type="Gene3D" id="3.40.50.720">
    <property type="entry name" value="NAD(P)-binding Rossmann-like Domain"/>
    <property type="match status" value="1"/>
</dbReference>
<gene>
    <name evidence="2" type="ORF">SAMN02745148_00495</name>
</gene>
<evidence type="ECO:0000313" key="2">
    <source>
        <dbReference type="EMBL" id="SHE45462.1"/>
    </source>
</evidence>
<proteinExistence type="predicted"/>
<dbReference type="InterPro" id="IPR001509">
    <property type="entry name" value="Epimerase_deHydtase"/>
</dbReference>
<dbReference type="RefSeq" id="WP_072819355.1">
    <property type="nucleotide sequence ID" value="NZ_FQUJ01000002.1"/>
</dbReference>
<reference evidence="2 3" key="1">
    <citation type="submission" date="2016-11" db="EMBL/GenBank/DDBJ databases">
        <authorList>
            <person name="Jaros S."/>
            <person name="Januszkiewicz K."/>
            <person name="Wedrychowicz H."/>
        </authorList>
    </citation>
    <scope>NUCLEOTIDE SEQUENCE [LARGE SCALE GENOMIC DNA]</scope>
    <source>
        <strain evidence="2 3">DSM 19980</strain>
    </source>
</reference>
<dbReference type="GO" id="GO:0044877">
    <property type="term" value="F:protein-containing complex binding"/>
    <property type="evidence" value="ECO:0007669"/>
    <property type="project" value="TreeGrafter"/>
</dbReference>
<evidence type="ECO:0000313" key="3">
    <source>
        <dbReference type="Proteomes" id="UP000184346"/>
    </source>
</evidence>
<name>A0A1M4TLU0_9GAMM</name>
<dbReference type="AlphaFoldDB" id="A0A1M4TLU0"/>
<dbReference type="Proteomes" id="UP000184346">
    <property type="component" value="Unassembled WGS sequence"/>
</dbReference>
<keyword evidence="3" id="KW-1185">Reference proteome</keyword>
<dbReference type="EMBL" id="FQUJ01000002">
    <property type="protein sequence ID" value="SHE45462.1"/>
    <property type="molecule type" value="Genomic_DNA"/>
</dbReference>